<dbReference type="RefSeq" id="WP_112256848.1">
    <property type="nucleotide sequence ID" value="NZ_QMIG01000002.1"/>
</dbReference>
<keyword evidence="3 4" id="KW-0732">Signal</keyword>
<dbReference type="PANTHER" id="PTHR46847:SF1">
    <property type="entry name" value="D-ALLOSE-BINDING PERIPLASMIC PROTEIN-RELATED"/>
    <property type="match status" value="1"/>
</dbReference>
<evidence type="ECO:0000313" key="6">
    <source>
        <dbReference type="EMBL" id="RAW17889.1"/>
    </source>
</evidence>
<evidence type="ECO:0000313" key="7">
    <source>
        <dbReference type="Proteomes" id="UP000250462"/>
    </source>
</evidence>
<dbReference type="GO" id="GO:0030246">
    <property type="term" value="F:carbohydrate binding"/>
    <property type="evidence" value="ECO:0007669"/>
    <property type="project" value="UniProtKB-ARBA"/>
</dbReference>
<organism evidence="6 7">
    <name type="scientific">Phytoactinopolyspora halophila</name>
    <dbReference type="NCBI Taxonomy" id="1981511"/>
    <lineage>
        <taxon>Bacteria</taxon>
        <taxon>Bacillati</taxon>
        <taxon>Actinomycetota</taxon>
        <taxon>Actinomycetes</taxon>
        <taxon>Jiangellales</taxon>
        <taxon>Jiangellaceae</taxon>
        <taxon>Phytoactinopolyspora</taxon>
    </lineage>
</organism>
<feature type="signal peptide" evidence="4">
    <location>
        <begin position="1"/>
        <end position="19"/>
    </location>
</feature>
<feature type="chain" id="PRO_5039275344" evidence="4">
    <location>
        <begin position="20"/>
        <end position="352"/>
    </location>
</feature>
<dbReference type="PANTHER" id="PTHR46847">
    <property type="entry name" value="D-ALLOSE-BINDING PERIPLASMIC PROTEIN-RELATED"/>
    <property type="match status" value="1"/>
</dbReference>
<dbReference type="OrthoDB" id="9813037at2"/>
<dbReference type="AlphaFoldDB" id="A0A329R1Q1"/>
<dbReference type="SUPFAM" id="SSF53822">
    <property type="entry name" value="Periplasmic binding protein-like I"/>
    <property type="match status" value="1"/>
</dbReference>
<dbReference type="CDD" id="cd06313">
    <property type="entry name" value="PBP1_ABC_ThpA_XypA"/>
    <property type="match status" value="1"/>
</dbReference>
<proteinExistence type="inferred from homology"/>
<gene>
    <name evidence="6" type="ORF">DPM12_03290</name>
</gene>
<feature type="domain" description="Periplasmic binding protein" evidence="5">
    <location>
        <begin position="43"/>
        <end position="295"/>
    </location>
</feature>
<dbReference type="PROSITE" id="PS51257">
    <property type="entry name" value="PROKAR_LIPOPROTEIN"/>
    <property type="match status" value="1"/>
</dbReference>
<comment type="caution">
    <text evidence="6">The sequence shown here is derived from an EMBL/GenBank/DDBJ whole genome shotgun (WGS) entry which is preliminary data.</text>
</comment>
<dbReference type="Pfam" id="PF13407">
    <property type="entry name" value="Peripla_BP_4"/>
    <property type="match status" value="1"/>
</dbReference>
<dbReference type="InterPro" id="IPR028082">
    <property type="entry name" value="Peripla_BP_I"/>
</dbReference>
<evidence type="ECO:0000256" key="2">
    <source>
        <dbReference type="ARBA" id="ARBA00007639"/>
    </source>
</evidence>
<protein>
    <submittedName>
        <fullName evidence="6">Xylitol/threitol ABC transporter substrate-binding protein</fullName>
    </submittedName>
</protein>
<sequence length="352" mass="37438">MSRLTHVAVGTAFLSLALAGCGAGDPNADTASTGDDEQEQIRVGVTVYNMSSFITEGQEGMETYAEANNIELLWNSADDDVSIQADHVDQYVNAGVDAIIVVPVQADSLQPQINAANEADIPILAVNAQLDSDDLAASVQPDDVHAGAQQMEMMAEELDGEGNIVILQGPLGGSGEMNRTKGNDQVLEEYPDIEVLARETANWSRNEAVNRMNNWISAFGDDIDGVVAQNDDMGLGALQALREAGMDDIPIVGIDGIEDGLAAVKDGDMIGTSLQNGAVELAAGLAVAERIVRGEDVDREPVYVMPAITQENVDVAMEHVVTEREAFLEDLPELTDQNLETGDIAYEDLPGQ</sequence>
<dbReference type="Gene3D" id="3.40.50.2300">
    <property type="match status" value="2"/>
</dbReference>
<name>A0A329R1Q1_9ACTN</name>
<dbReference type="GO" id="GO:0030313">
    <property type="term" value="C:cell envelope"/>
    <property type="evidence" value="ECO:0007669"/>
    <property type="project" value="UniProtKB-SubCell"/>
</dbReference>
<evidence type="ECO:0000256" key="3">
    <source>
        <dbReference type="ARBA" id="ARBA00022729"/>
    </source>
</evidence>
<accession>A0A329R1Q1</accession>
<evidence type="ECO:0000256" key="1">
    <source>
        <dbReference type="ARBA" id="ARBA00004196"/>
    </source>
</evidence>
<comment type="subcellular location">
    <subcellularLocation>
        <location evidence="1">Cell envelope</location>
    </subcellularLocation>
</comment>
<evidence type="ECO:0000259" key="5">
    <source>
        <dbReference type="Pfam" id="PF13407"/>
    </source>
</evidence>
<dbReference type="Proteomes" id="UP000250462">
    <property type="component" value="Unassembled WGS sequence"/>
</dbReference>
<evidence type="ECO:0000256" key="4">
    <source>
        <dbReference type="SAM" id="SignalP"/>
    </source>
</evidence>
<dbReference type="EMBL" id="QMIG01000002">
    <property type="protein sequence ID" value="RAW17889.1"/>
    <property type="molecule type" value="Genomic_DNA"/>
</dbReference>
<keyword evidence="7" id="KW-1185">Reference proteome</keyword>
<comment type="similarity">
    <text evidence="2">Belongs to the bacterial solute-binding protein 2 family.</text>
</comment>
<reference evidence="6 7" key="1">
    <citation type="submission" date="2018-06" db="EMBL/GenBank/DDBJ databases">
        <title>Phytoactinopolyspora halophila sp. nov., a novel halophilic actinomycete isolated from a saline soil in China.</title>
        <authorList>
            <person name="Tang S.-K."/>
        </authorList>
    </citation>
    <scope>NUCLEOTIDE SEQUENCE [LARGE SCALE GENOMIC DNA]</scope>
    <source>
        <strain evidence="6 7">YIM 96934</strain>
    </source>
</reference>
<dbReference type="InterPro" id="IPR025997">
    <property type="entry name" value="SBP_2_dom"/>
</dbReference>